<dbReference type="Proteomes" id="UP001634394">
    <property type="component" value="Unassembled WGS sequence"/>
</dbReference>
<protein>
    <submittedName>
        <fullName evidence="1">Uncharacterized protein</fullName>
    </submittedName>
</protein>
<gene>
    <name evidence="1" type="ORF">ACJMK2_029431</name>
</gene>
<accession>A0ABD3XE53</accession>
<sequence length="249" mass="29360">MQKCQTILKLPVIQLRTISDLKDGDNYRNVKVNNMPRTARKCSKLANSFDRIKRQNVRKLWKVPEKFHTQEKYNNNIVIHSGLHDRQFKVFYERLLKENTEMLPPKSKKQPDMVHDCISVQEKQYVNKYVSRTGKMERFFRDEVHVPDVYARFLTCADCRFRYATSIYSQTFAKGNDISSAMCQKVTPTLTPRNSSSSRDQYCDVLGERYCTECIRQRNRNFSLIIENSGVLKGVEIPKRRDECVHFNI</sequence>
<evidence type="ECO:0000313" key="1">
    <source>
        <dbReference type="EMBL" id="KAL3883138.1"/>
    </source>
</evidence>
<keyword evidence="2" id="KW-1185">Reference proteome</keyword>
<name>A0ABD3XE53_SINWO</name>
<dbReference type="EMBL" id="JBJQND010000003">
    <property type="protein sequence ID" value="KAL3883138.1"/>
    <property type="molecule type" value="Genomic_DNA"/>
</dbReference>
<proteinExistence type="predicted"/>
<evidence type="ECO:0000313" key="2">
    <source>
        <dbReference type="Proteomes" id="UP001634394"/>
    </source>
</evidence>
<dbReference type="AlphaFoldDB" id="A0ABD3XE53"/>
<reference evidence="1 2" key="1">
    <citation type="submission" date="2024-11" db="EMBL/GenBank/DDBJ databases">
        <title>Chromosome-level genome assembly of the freshwater bivalve Anodonta woodiana.</title>
        <authorList>
            <person name="Chen X."/>
        </authorList>
    </citation>
    <scope>NUCLEOTIDE SEQUENCE [LARGE SCALE GENOMIC DNA]</scope>
    <source>
        <strain evidence="1">MN2024</strain>
        <tissue evidence="1">Gills</tissue>
    </source>
</reference>
<comment type="caution">
    <text evidence="1">The sequence shown here is derived from an EMBL/GenBank/DDBJ whole genome shotgun (WGS) entry which is preliminary data.</text>
</comment>
<organism evidence="1 2">
    <name type="scientific">Sinanodonta woodiana</name>
    <name type="common">Chinese pond mussel</name>
    <name type="synonym">Anodonta woodiana</name>
    <dbReference type="NCBI Taxonomy" id="1069815"/>
    <lineage>
        <taxon>Eukaryota</taxon>
        <taxon>Metazoa</taxon>
        <taxon>Spiralia</taxon>
        <taxon>Lophotrochozoa</taxon>
        <taxon>Mollusca</taxon>
        <taxon>Bivalvia</taxon>
        <taxon>Autobranchia</taxon>
        <taxon>Heteroconchia</taxon>
        <taxon>Palaeoheterodonta</taxon>
        <taxon>Unionida</taxon>
        <taxon>Unionoidea</taxon>
        <taxon>Unionidae</taxon>
        <taxon>Unioninae</taxon>
        <taxon>Sinanodonta</taxon>
    </lineage>
</organism>